<dbReference type="SMR" id="G4Z3Q8"/>
<dbReference type="Proteomes" id="UP000002640">
    <property type="component" value="Unassembled WGS sequence"/>
</dbReference>
<dbReference type="KEGG" id="psoj:PHYSODRAFT_493174"/>
<keyword evidence="2" id="KW-1185">Reference proteome</keyword>
<evidence type="ECO:0008006" key="3">
    <source>
        <dbReference type="Google" id="ProtNLM"/>
    </source>
</evidence>
<dbReference type="AlphaFoldDB" id="G4Z3Q8"/>
<accession>G4Z3Q8</accession>
<sequence>MASRLSRPLLRRIGTSSSAVLRVPGSSSGVFASRGFANAASNPDEVLKADFRRWLKKEAVLLAFIVAAGATGVHFYQNREGAPVKQVERLVKQAEQSAQEGDPKQALKHCLHAYDVIKSTNPHDRHLFELAFSIAAQYETLGKGTPATNYYLDALEHNARELKPARRERNRVVTLDRIAQSYEDRGHVQTAERYFKQAINAYDQNRGRRELSKASNKAEAADLAALDREIPAVLFNYSQLLMANERWREAGTVLRRARTLARVSALSDEYLELIEGAIGRAKAAKAAEKAKADQEQN</sequence>
<evidence type="ECO:0000313" key="2">
    <source>
        <dbReference type="Proteomes" id="UP000002640"/>
    </source>
</evidence>
<dbReference type="InParanoid" id="G4Z3Q8"/>
<dbReference type="GeneID" id="20656922"/>
<organism evidence="1 2">
    <name type="scientific">Phytophthora sojae (strain P6497)</name>
    <name type="common">Soybean stem and root rot agent</name>
    <name type="synonym">Phytophthora megasperma f. sp. glycines</name>
    <dbReference type="NCBI Taxonomy" id="1094619"/>
    <lineage>
        <taxon>Eukaryota</taxon>
        <taxon>Sar</taxon>
        <taxon>Stramenopiles</taxon>
        <taxon>Oomycota</taxon>
        <taxon>Peronosporomycetes</taxon>
        <taxon>Peronosporales</taxon>
        <taxon>Peronosporaceae</taxon>
        <taxon>Phytophthora</taxon>
    </lineage>
</organism>
<dbReference type="RefSeq" id="XP_009522844.1">
    <property type="nucleotide sequence ID" value="XM_009524549.1"/>
</dbReference>
<proteinExistence type="predicted"/>
<dbReference type="InterPro" id="IPR011990">
    <property type="entry name" value="TPR-like_helical_dom_sf"/>
</dbReference>
<dbReference type="EMBL" id="JH159153">
    <property type="protein sequence ID" value="EGZ20127.1"/>
    <property type="molecule type" value="Genomic_DNA"/>
</dbReference>
<protein>
    <recommendedName>
        <fullName evidence="3">Tetratricopeptide repeat-like domain-containing protein</fullName>
    </recommendedName>
</protein>
<evidence type="ECO:0000313" key="1">
    <source>
        <dbReference type="EMBL" id="EGZ20127.1"/>
    </source>
</evidence>
<dbReference type="SUPFAM" id="SSF48452">
    <property type="entry name" value="TPR-like"/>
    <property type="match status" value="1"/>
</dbReference>
<gene>
    <name evidence="1" type="ORF">PHYSODRAFT_493174</name>
</gene>
<name>G4Z3Q8_PHYSP</name>
<reference evidence="1 2" key="1">
    <citation type="journal article" date="2006" name="Science">
        <title>Phytophthora genome sequences uncover evolutionary origins and mechanisms of pathogenesis.</title>
        <authorList>
            <person name="Tyler B.M."/>
            <person name="Tripathy S."/>
            <person name="Zhang X."/>
            <person name="Dehal P."/>
            <person name="Jiang R.H."/>
            <person name="Aerts A."/>
            <person name="Arredondo F.D."/>
            <person name="Baxter L."/>
            <person name="Bensasson D."/>
            <person name="Beynon J.L."/>
            <person name="Chapman J."/>
            <person name="Damasceno C.M."/>
            <person name="Dorrance A.E."/>
            <person name="Dou D."/>
            <person name="Dickerman A.W."/>
            <person name="Dubchak I.L."/>
            <person name="Garbelotto M."/>
            <person name="Gijzen M."/>
            <person name="Gordon S.G."/>
            <person name="Govers F."/>
            <person name="Grunwald N.J."/>
            <person name="Huang W."/>
            <person name="Ivors K.L."/>
            <person name="Jones R.W."/>
            <person name="Kamoun S."/>
            <person name="Krampis K."/>
            <person name="Lamour K.H."/>
            <person name="Lee M.K."/>
            <person name="McDonald W.H."/>
            <person name="Medina M."/>
            <person name="Meijer H.J."/>
            <person name="Nordberg E.K."/>
            <person name="Maclean D.J."/>
            <person name="Ospina-Giraldo M.D."/>
            <person name="Morris P.F."/>
            <person name="Phuntumart V."/>
            <person name="Putnam N.H."/>
            <person name="Rash S."/>
            <person name="Rose J.K."/>
            <person name="Sakihama Y."/>
            <person name="Salamov A.A."/>
            <person name="Savidor A."/>
            <person name="Scheuring C.F."/>
            <person name="Smith B.M."/>
            <person name="Sobral B.W."/>
            <person name="Terry A."/>
            <person name="Torto-Alalibo T.A."/>
            <person name="Win J."/>
            <person name="Xu Z."/>
            <person name="Zhang H."/>
            <person name="Grigoriev I.V."/>
            <person name="Rokhsar D.S."/>
            <person name="Boore J.L."/>
        </authorList>
    </citation>
    <scope>NUCLEOTIDE SEQUENCE [LARGE SCALE GENOMIC DNA]</scope>
    <source>
        <strain evidence="1 2">P6497</strain>
    </source>
</reference>
<dbReference type="Gene3D" id="1.25.40.10">
    <property type="entry name" value="Tetratricopeptide repeat domain"/>
    <property type="match status" value="1"/>
</dbReference>
<dbReference type="OMA" id="KFYHEAM"/>